<evidence type="ECO:0000256" key="8">
    <source>
        <dbReference type="SAM" id="Phobius"/>
    </source>
</evidence>
<feature type="transmembrane region" description="Helical" evidence="8">
    <location>
        <begin position="184"/>
        <end position="203"/>
    </location>
</feature>
<evidence type="ECO:0000313" key="10">
    <source>
        <dbReference type="Proteomes" id="UP001633002"/>
    </source>
</evidence>
<keyword evidence="3" id="KW-0813">Transport</keyword>
<name>A0ABD3HHS9_9MARC</name>
<dbReference type="Pfam" id="PF06027">
    <property type="entry name" value="SLC35F"/>
    <property type="match status" value="1"/>
</dbReference>
<dbReference type="InterPro" id="IPR009262">
    <property type="entry name" value="SLC35_F1/F2/F6"/>
</dbReference>
<keyword evidence="10" id="KW-1185">Reference proteome</keyword>
<protein>
    <recommendedName>
        <fullName evidence="11">Solute carrier family 35 member F1</fullName>
    </recommendedName>
</protein>
<proteinExistence type="inferred from homology"/>
<gene>
    <name evidence="9" type="ORF">R1sor_015984</name>
</gene>
<evidence type="ECO:0000256" key="7">
    <source>
        <dbReference type="SAM" id="MobiDB-lite"/>
    </source>
</evidence>
<dbReference type="InterPro" id="IPR037185">
    <property type="entry name" value="EmrE-like"/>
</dbReference>
<feature type="region of interest" description="Disordered" evidence="7">
    <location>
        <begin position="301"/>
        <end position="340"/>
    </location>
</feature>
<keyword evidence="5 8" id="KW-1133">Transmembrane helix</keyword>
<evidence type="ECO:0000256" key="1">
    <source>
        <dbReference type="ARBA" id="ARBA00004141"/>
    </source>
</evidence>
<dbReference type="EMBL" id="JBJQOH010000004">
    <property type="protein sequence ID" value="KAL3689675.1"/>
    <property type="molecule type" value="Genomic_DNA"/>
</dbReference>
<evidence type="ECO:0000256" key="6">
    <source>
        <dbReference type="ARBA" id="ARBA00023136"/>
    </source>
</evidence>
<dbReference type="Proteomes" id="UP001633002">
    <property type="component" value="Unassembled WGS sequence"/>
</dbReference>
<dbReference type="AlphaFoldDB" id="A0ABD3HHS9"/>
<evidence type="ECO:0000256" key="5">
    <source>
        <dbReference type="ARBA" id="ARBA00022989"/>
    </source>
</evidence>
<evidence type="ECO:0008006" key="11">
    <source>
        <dbReference type="Google" id="ProtNLM"/>
    </source>
</evidence>
<dbReference type="SUPFAM" id="SSF103481">
    <property type="entry name" value="Multidrug resistance efflux transporter EmrE"/>
    <property type="match status" value="1"/>
</dbReference>
<dbReference type="PANTHER" id="PTHR14233">
    <property type="entry name" value="DUF914-RELATED"/>
    <property type="match status" value="1"/>
</dbReference>
<evidence type="ECO:0000256" key="4">
    <source>
        <dbReference type="ARBA" id="ARBA00022692"/>
    </source>
</evidence>
<comment type="subcellular location">
    <subcellularLocation>
        <location evidence="1">Membrane</location>
        <topology evidence="1">Multi-pass membrane protein</topology>
    </subcellularLocation>
</comment>
<feature type="transmembrane region" description="Helical" evidence="8">
    <location>
        <begin position="41"/>
        <end position="58"/>
    </location>
</feature>
<dbReference type="PANTHER" id="PTHR14233:SF4">
    <property type="entry name" value="SOLUTE CARRIER FAMILY 35 MEMBER F2"/>
    <property type="match status" value="1"/>
</dbReference>
<feature type="transmembrane region" description="Helical" evidence="8">
    <location>
        <begin position="274"/>
        <end position="291"/>
    </location>
</feature>
<evidence type="ECO:0000313" key="9">
    <source>
        <dbReference type="EMBL" id="KAL3689675.1"/>
    </source>
</evidence>
<keyword evidence="6 8" id="KW-0472">Membrane</keyword>
<feature type="compositionally biased region" description="Basic and acidic residues" evidence="7">
    <location>
        <begin position="314"/>
        <end position="334"/>
    </location>
</feature>
<comment type="caution">
    <text evidence="9">The sequence shown here is derived from an EMBL/GenBank/DDBJ whole genome shotgun (WGS) entry which is preliminary data.</text>
</comment>
<evidence type="ECO:0000256" key="3">
    <source>
        <dbReference type="ARBA" id="ARBA00022448"/>
    </source>
</evidence>
<feature type="transmembrane region" description="Helical" evidence="8">
    <location>
        <begin position="96"/>
        <end position="115"/>
    </location>
</feature>
<organism evidence="9 10">
    <name type="scientific">Riccia sorocarpa</name>
    <dbReference type="NCBI Taxonomy" id="122646"/>
    <lineage>
        <taxon>Eukaryota</taxon>
        <taxon>Viridiplantae</taxon>
        <taxon>Streptophyta</taxon>
        <taxon>Embryophyta</taxon>
        <taxon>Marchantiophyta</taxon>
        <taxon>Marchantiopsida</taxon>
        <taxon>Marchantiidae</taxon>
        <taxon>Marchantiales</taxon>
        <taxon>Ricciaceae</taxon>
        <taxon>Riccia</taxon>
    </lineage>
</organism>
<comment type="similarity">
    <text evidence="2">Belongs to the SLC35F solute transporter family.</text>
</comment>
<dbReference type="GO" id="GO:0016020">
    <property type="term" value="C:membrane"/>
    <property type="evidence" value="ECO:0007669"/>
    <property type="project" value="UniProtKB-SubCell"/>
</dbReference>
<sequence>MGSQMLQAVALGQILSLLNTGTSFSSSQLARYGINVPMTQVFFNYLLLAGVFGSYMLYQRKLPKGKLPEYMTFAIIDVEANYLATKAYQYTSITSAMLLDCWTIPVVLLLTWLLLKTQYLRGHLVGVSICVLGLFLVVFSDVHDGDRSGGSNPLLGDIYVLMASTLYAFNNVYEESLVKKVDRLEFLAFIGVFGALTSGMQVVINEKAELENIQWTVNAVLPFISYSICLFSFTTLVPTLLKISGSTMFNLSLLTSDMYAVAIRWLVYHESVDWLYFVAFATVAMGITLYTKSGDTPAAAFETEGDYEQLETGAEDKNDYSESEEVHLSLEADIHTSPQR</sequence>
<feature type="transmembrane region" description="Helical" evidence="8">
    <location>
        <begin position="154"/>
        <end position="172"/>
    </location>
</feature>
<feature type="transmembrane region" description="Helical" evidence="8">
    <location>
        <begin position="122"/>
        <end position="142"/>
    </location>
</feature>
<reference evidence="9 10" key="1">
    <citation type="submission" date="2024-09" db="EMBL/GenBank/DDBJ databases">
        <title>Chromosome-scale assembly of Riccia sorocarpa.</title>
        <authorList>
            <person name="Paukszto L."/>
        </authorList>
    </citation>
    <scope>NUCLEOTIDE SEQUENCE [LARGE SCALE GENOMIC DNA]</scope>
    <source>
        <strain evidence="9">LP-2024</strain>
        <tissue evidence="9">Aerial parts of the thallus</tissue>
    </source>
</reference>
<accession>A0ABD3HHS9</accession>
<keyword evidence="4 8" id="KW-0812">Transmembrane</keyword>
<dbReference type="InterPro" id="IPR052221">
    <property type="entry name" value="SLC35F_Transporter"/>
</dbReference>
<evidence type="ECO:0000256" key="2">
    <source>
        <dbReference type="ARBA" id="ARBA00007863"/>
    </source>
</evidence>
<feature type="transmembrane region" description="Helical" evidence="8">
    <location>
        <begin position="223"/>
        <end position="241"/>
    </location>
</feature>